<evidence type="ECO:0000313" key="2">
    <source>
        <dbReference type="Proteomes" id="UP001148737"/>
    </source>
</evidence>
<organism evidence="1 2">
    <name type="scientific">Lecanicillium saksenae</name>
    <dbReference type="NCBI Taxonomy" id="468837"/>
    <lineage>
        <taxon>Eukaryota</taxon>
        <taxon>Fungi</taxon>
        <taxon>Dikarya</taxon>
        <taxon>Ascomycota</taxon>
        <taxon>Pezizomycotina</taxon>
        <taxon>Sordariomycetes</taxon>
        <taxon>Hypocreomycetidae</taxon>
        <taxon>Hypocreales</taxon>
        <taxon>Cordycipitaceae</taxon>
        <taxon>Lecanicillium</taxon>
    </lineage>
</organism>
<proteinExistence type="predicted"/>
<name>A0ACC1R0E3_9HYPO</name>
<sequence length="1162" mass="131218">MMQTTLPSHTIKLNPDDYSVAWIAPLEIEAQAALQLLDHRHLGRFPVSRGNDYVYHAGSMGGHNIVIVTLPAGQEYGTGSAAALASQVKMFFPNLWFGLLVGVAAGLPTFACSPERDIRLGDVLVGLPDGESAGIVAYELGKETEEGFQLLRDGRTQAMTEPIVRSAISSVKLRNDMETFLLYYNRIRHNQHAAGTFCDPGQGNDNLSLTDDDGLERIADRPPRPDGERTRVWYGVIGSGDKLIKNAQKRNELRDKYGIIGLEMEASGTMNRIPVGVIRGVCDYGDRHKNKLWQPYAAAMAASYARALLDEIPPRDVHKTTYHLQFPKNIRFTGRMDMLRTLEEKFYGHSNCQRLALFGLGGVGKTQIAVEFMHQVKETQPDCSIFLVSLLNTDSAEQAFYKIAQKLGLQTDEGKDIKGAIHAYLNTRQAGKWLLVLDNVDDRTVISGSAARPGLGELFFSNTFSLNTHGRILITTRFGHIASEFAGSDVIEVGQMNLIEATELFENYMVRKQQPRDGPLVVELLQWLEFLPLAITQAASYLNQSKAPIQKYLNLLNETKDTLPSVLGRHFKDMNRQRGAQNAIGTTWIVSFRQLEKLDPVAASLLSFLAYIEPRAIPQGMLPGAESESEKMEWALGMLCSYSFLTRRGETDVFDMHNLVQLATRGWIEAQGRRDRVIADSVHHIHSVLSSIGTPSNRELCKLYLPHALRLLDHHADNATMDKFNLNTIIAHCLVVDRQFHAGIIHHESACRWARSNLATTDPSRLRAEQGLAVTYLALAESSQAIKIFEDILEAMQTATSPLGDEWQYEIKTSLGCAYLVSHRYDDAISIFKCLVTIRQTLNEQHPSRLRAESALAAAYYDARRTDEAIPLLESIVATRRTCFRREDPVRLSTELQLAKAYSRREDRVKDAIVLFEVVADNARRALPPTDIFLITTQNCLARAYIQNYQPSKAIGIIQQVIATSTDILTEYDPIRQRAEMLLGKAYIGVSKYPDPINVLERLVLKHRKTLIQDHQTRVESEAELAKVYIRAGQIKDGCDILERLLPILKLHWPESHPVRVDIEYELGRAYCWNGRLKDGISLLERPVALLKKRAWPTSWLRRHASYTLALAYFWDNRVDEAYEAMKEVILAERDLLPEDHPRRRKMETDYDMICRKIYERD</sequence>
<reference evidence="1" key="1">
    <citation type="submission" date="2022-07" db="EMBL/GenBank/DDBJ databases">
        <title>Genome Sequence of Lecanicillium saksenae.</title>
        <authorList>
            <person name="Buettner E."/>
        </authorList>
    </citation>
    <scope>NUCLEOTIDE SEQUENCE</scope>
    <source>
        <strain evidence="1">VT-O1</strain>
    </source>
</reference>
<accession>A0ACC1R0E3</accession>
<keyword evidence="2" id="KW-1185">Reference proteome</keyword>
<dbReference type="EMBL" id="JANAKD010000194">
    <property type="protein sequence ID" value="KAJ3496400.1"/>
    <property type="molecule type" value="Genomic_DNA"/>
</dbReference>
<gene>
    <name evidence="1" type="ORF">NLG97_g2685</name>
</gene>
<comment type="caution">
    <text evidence="1">The sequence shown here is derived from an EMBL/GenBank/DDBJ whole genome shotgun (WGS) entry which is preliminary data.</text>
</comment>
<evidence type="ECO:0000313" key="1">
    <source>
        <dbReference type="EMBL" id="KAJ3496400.1"/>
    </source>
</evidence>
<protein>
    <submittedName>
        <fullName evidence="1">Uncharacterized protein</fullName>
    </submittedName>
</protein>
<dbReference type="Proteomes" id="UP001148737">
    <property type="component" value="Unassembled WGS sequence"/>
</dbReference>